<dbReference type="PIRSF" id="PIRSF000699">
    <property type="entry name" value="PTS_IILac_III"/>
    <property type="match status" value="1"/>
</dbReference>
<dbReference type="Proteomes" id="UP000286848">
    <property type="component" value="Unassembled WGS sequence"/>
</dbReference>
<dbReference type="OrthoDB" id="350602at2"/>
<keyword evidence="6" id="KW-0479">Metal-binding</keyword>
<gene>
    <name evidence="8" type="primary">ptcA</name>
    <name evidence="8" type="ORF">LFYK43_00010</name>
</gene>
<keyword evidence="6" id="KW-0460">Magnesium</keyword>
<keyword evidence="2" id="KW-0762">Sugar transport</keyword>
<accession>A0A401IPT9</accession>
<dbReference type="InterPro" id="IPR003188">
    <property type="entry name" value="PTS_IIA_lac/cel"/>
</dbReference>
<keyword evidence="4" id="KW-0598">Phosphotransferase system</keyword>
<comment type="caution">
    <text evidence="8">The sequence shown here is derived from an EMBL/GenBank/DDBJ whole genome shotgun (WGS) entry which is preliminary data.</text>
</comment>
<evidence type="ECO:0000313" key="8">
    <source>
        <dbReference type="EMBL" id="GBG93542.1"/>
    </source>
</evidence>
<keyword evidence="9" id="KW-1185">Reference proteome</keyword>
<evidence type="ECO:0000313" key="9">
    <source>
        <dbReference type="Proteomes" id="UP000286848"/>
    </source>
</evidence>
<feature type="active site" description="Tele-phosphohistidine intermediate" evidence="5">
    <location>
        <position position="88"/>
    </location>
</feature>
<evidence type="ECO:0000256" key="5">
    <source>
        <dbReference type="PIRSR" id="PIRSR000699-1"/>
    </source>
</evidence>
<evidence type="ECO:0000256" key="7">
    <source>
        <dbReference type="PROSITE-ProRule" id="PRU00418"/>
    </source>
</evidence>
<dbReference type="SUPFAM" id="SSF46973">
    <property type="entry name" value="Enzyme IIa from lactose specific PTS, IIa-lac"/>
    <property type="match status" value="1"/>
</dbReference>
<dbReference type="GO" id="GO:0016740">
    <property type="term" value="F:transferase activity"/>
    <property type="evidence" value="ECO:0007669"/>
    <property type="project" value="UniProtKB-KW"/>
</dbReference>
<evidence type="ECO:0000256" key="2">
    <source>
        <dbReference type="ARBA" id="ARBA00022597"/>
    </source>
</evidence>
<dbReference type="GO" id="GO:0009401">
    <property type="term" value="P:phosphoenolpyruvate-dependent sugar phosphotransferase system"/>
    <property type="evidence" value="ECO:0007669"/>
    <property type="project" value="UniProtKB-KW"/>
</dbReference>
<comment type="cofactor">
    <cofactor evidence="6">
        <name>Mg(2+)</name>
        <dbReference type="ChEBI" id="CHEBI:18420"/>
    </cofactor>
    <text evidence="6">Binds 1 Mg(2+) ion per trimer.</text>
</comment>
<sequence>MAEEEKNTQQSDEELQMQTTMGLIINAGNAKSFAVEAIKAAKEGNFDEAHSKLDEAQKALVEAHNTQTGMLTKEAQGEHAQVTLLMVHSQDHMMTAITFVDLATNFVDVYEELDELKKH</sequence>
<dbReference type="PANTHER" id="PTHR34382:SF7">
    <property type="entry name" value="PTS SYSTEM N,N'-DIACETYLCHITOBIOSE-SPECIFIC EIIA COMPONENT"/>
    <property type="match status" value="1"/>
</dbReference>
<dbReference type="EMBL" id="BFFP01000001">
    <property type="protein sequence ID" value="GBG93542.1"/>
    <property type="molecule type" value="Genomic_DNA"/>
</dbReference>
<evidence type="ECO:0000256" key="1">
    <source>
        <dbReference type="ARBA" id="ARBA00022448"/>
    </source>
</evidence>
<dbReference type="PANTHER" id="PTHR34382">
    <property type="entry name" value="PTS SYSTEM N,N'-DIACETYLCHITOBIOSE-SPECIFIC EIIA COMPONENT"/>
    <property type="match status" value="1"/>
</dbReference>
<dbReference type="AlphaFoldDB" id="A0A401IPT9"/>
<feature type="modified residue" description="Phosphohistidine; by HPr" evidence="7">
    <location>
        <position position="88"/>
    </location>
</feature>
<dbReference type="PROSITE" id="PS51095">
    <property type="entry name" value="PTS_EIIA_TYPE_3"/>
    <property type="match status" value="1"/>
</dbReference>
<dbReference type="CDD" id="cd00215">
    <property type="entry name" value="PTS_IIA_lac"/>
    <property type="match status" value="1"/>
</dbReference>
<evidence type="ECO:0000256" key="4">
    <source>
        <dbReference type="ARBA" id="ARBA00022683"/>
    </source>
</evidence>
<dbReference type="InterPro" id="IPR036542">
    <property type="entry name" value="PTS_IIA_lac/cel_sf"/>
</dbReference>
<dbReference type="Gene3D" id="1.20.58.80">
    <property type="entry name" value="Phosphotransferase system, lactose/cellobiose-type IIA subunit"/>
    <property type="match status" value="1"/>
</dbReference>
<reference evidence="8 9" key="1">
    <citation type="journal article" date="2019" name="Int. J. Syst. Evol. Microbiol.">
        <title>Lactobacillus salitolerans sp. nov., a novel lactic acid bacterium isolated from spent mushroom substrates.</title>
        <authorList>
            <person name="Tohno M."/>
            <person name="Tanizawa Y."/>
            <person name="Kojima Y."/>
            <person name="Sakamoto M."/>
            <person name="Nakamura Y."/>
            <person name="Ohkuma M."/>
            <person name="Kobayashi H."/>
        </authorList>
    </citation>
    <scope>NUCLEOTIDE SEQUENCE [LARGE SCALE GENOMIC DNA]</scope>
    <source>
        <strain evidence="8 9">YK43</strain>
    </source>
</reference>
<protein>
    <submittedName>
        <fullName evidence="8">Cellobiose-specific PTS system IIA component</fullName>
    </submittedName>
</protein>
<dbReference type="RefSeq" id="WP_124974135.1">
    <property type="nucleotide sequence ID" value="NZ_BFFP01000001.1"/>
</dbReference>
<organism evidence="8 9">
    <name type="scientific">Ligilactobacillus salitolerans</name>
    <dbReference type="NCBI Taxonomy" id="1808352"/>
    <lineage>
        <taxon>Bacteria</taxon>
        <taxon>Bacillati</taxon>
        <taxon>Bacillota</taxon>
        <taxon>Bacilli</taxon>
        <taxon>Lactobacillales</taxon>
        <taxon>Lactobacillaceae</taxon>
        <taxon>Ligilactobacillus</taxon>
    </lineage>
</organism>
<keyword evidence="3" id="KW-0808">Transferase</keyword>
<feature type="binding site" evidence="6">
    <location>
        <position position="91"/>
    </location>
    <ligand>
        <name>Mg(2+)</name>
        <dbReference type="ChEBI" id="CHEBI:18420"/>
        <note>ligand shared between all trimeric partners</note>
    </ligand>
</feature>
<proteinExistence type="predicted"/>
<keyword evidence="1" id="KW-0813">Transport</keyword>
<dbReference type="GO" id="GO:0046872">
    <property type="term" value="F:metal ion binding"/>
    <property type="evidence" value="ECO:0007669"/>
    <property type="project" value="UniProtKB-KW"/>
</dbReference>
<evidence type="ECO:0000256" key="3">
    <source>
        <dbReference type="ARBA" id="ARBA00022679"/>
    </source>
</evidence>
<evidence type="ECO:0000256" key="6">
    <source>
        <dbReference type="PIRSR" id="PIRSR000699-2"/>
    </source>
</evidence>
<dbReference type="Pfam" id="PF02255">
    <property type="entry name" value="PTS_IIA"/>
    <property type="match status" value="1"/>
</dbReference>
<name>A0A401IPT9_9LACO</name>